<name>A0A2M8C3M6_9BACT</name>
<protein>
    <submittedName>
        <fullName evidence="1">Uncharacterized protein</fullName>
    </submittedName>
</protein>
<evidence type="ECO:0000313" key="1">
    <source>
        <dbReference type="EMBL" id="PJB50717.1"/>
    </source>
</evidence>
<dbReference type="AlphaFoldDB" id="A0A2M8C3M6"/>
<dbReference type="Proteomes" id="UP000228770">
    <property type="component" value="Unassembled WGS sequence"/>
</dbReference>
<accession>A0A2M8C3M6</accession>
<dbReference type="EMBL" id="PFUA01000004">
    <property type="protein sequence ID" value="PJB50717.1"/>
    <property type="molecule type" value="Genomic_DNA"/>
</dbReference>
<sequence>MTKQQLIELVQNVHLEENIQGLLFAFIESVPELKAEHVDAIADILQYQADFYDATADLFDAQAEECENLAANMQTLNAQEQTDKLAALKTYQDNLVAQMTKKLDELKAKV</sequence>
<comment type="caution">
    <text evidence="1">The sequence shown here is derived from an EMBL/GenBank/DDBJ whole genome shotgun (WGS) entry which is preliminary data.</text>
</comment>
<organism evidence="1 2">
    <name type="scientific">Candidatus Brennerbacteria bacterium CG_4_9_14_3_um_filter_43_9</name>
    <dbReference type="NCBI Taxonomy" id="1974522"/>
    <lineage>
        <taxon>Bacteria</taxon>
        <taxon>Candidatus Brenneribacteriota</taxon>
    </lineage>
</organism>
<proteinExistence type="predicted"/>
<evidence type="ECO:0000313" key="2">
    <source>
        <dbReference type="Proteomes" id="UP000228770"/>
    </source>
</evidence>
<gene>
    <name evidence="1" type="ORF">CO102_00215</name>
</gene>
<reference evidence="2" key="1">
    <citation type="submission" date="2017-09" db="EMBL/GenBank/DDBJ databases">
        <title>Depth-based differentiation of microbial function through sediment-hosted aquifers and enrichment of novel symbionts in the deep terrestrial subsurface.</title>
        <authorList>
            <person name="Probst A.J."/>
            <person name="Ladd B."/>
            <person name="Jarett J.K."/>
            <person name="Geller-Mcgrath D.E."/>
            <person name="Sieber C.M.K."/>
            <person name="Emerson J.B."/>
            <person name="Anantharaman K."/>
            <person name="Thomas B.C."/>
            <person name="Malmstrom R."/>
            <person name="Stieglmeier M."/>
            <person name="Klingl A."/>
            <person name="Woyke T."/>
            <person name="Ryan C.M."/>
            <person name="Banfield J.F."/>
        </authorList>
    </citation>
    <scope>NUCLEOTIDE SEQUENCE [LARGE SCALE GENOMIC DNA]</scope>
</reference>